<dbReference type="Proteomes" id="UP000790709">
    <property type="component" value="Unassembled WGS sequence"/>
</dbReference>
<organism evidence="1 2">
    <name type="scientific">Leucogyrophana mollusca</name>
    <dbReference type="NCBI Taxonomy" id="85980"/>
    <lineage>
        <taxon>Eukaryota</taxon>
        <taxon>Fungi</taxon>
        <taxon>Dikarya</taxon>
        <taxon>Basidiomycota</taxon>
        <taxon>Agaricomycotina</taxon>
        <taxon>Agaricomycetes</taxon>
        <taxon>Agaricomycetidae</taxon>
        <taxon>Boletales</taxon>
        <taxon>Boletales incertae sedis</taxon>
        <taxon>Leucogyrophana</taxon>
    </lineage>
</organism>
<accession>A0ACB8B7E1</accession>
<reference evidence="1" key="1">
    <citation type="journal article" date="2021" name="New Phytol.">
        <title>Evolutionary innovations through gain and loss of genes in the ectomycorrhizal Boletales.</title>
        <authorList>
            <person name="Wu G."/>
            <person name="Miyauchi S."/>
            <person name="Morin E."/>
            <person name="Kuo A."/>
            <person name="Drula E."/>
            <person name="Varga T."/>
            <person name="Kohler A."/>
            <person name="Feng B."/>
            <person name="Cao Y."/>
            <person name="Lipzen A."/>
            <person name="Daum C."/>
            <person name="Hundley H."/>
            <person name="Pangilinan J."/>
            <person name="Johnson J."/>
            <person name="Barry K."/>
            <person name="LaButti K."/>
            <person name="Ng V."/>
            <person name="Ahrendt S."/>
            <person name="Min B."/>
            <person name="Choi I.G."/>
            <person name="Park H."/>
            <person name="Plett J.M."/>
            <person name="Magnuson J."/>
            <person name="Spatafora J.W."/>
            <person name="Nagy L.G."/>
            <person name="Henrissat B."/>
            <person name="Grigoriev I.V."/>
            <person name="Yang Z.L."/>
            <person name="Xu J."/>
            <person name="Martin F.M."/>
        </authorList>
    </citation>
    <scope>NUCLEOTIDE SEQUENCE</scope>
    <source>
        <strain evidence="1">KUC20120723A-06</strain>
    </source>
</reference>
<comment type="caution">
    <text evidence="1">The sequence shown here is derived from an EMBL/GenBank/DDBJ whole genome shotgun (WGS) entry which is preliminary data.</text>
</comment>
<proteinExistence type="predicted"/>
<evidence type="ECO:0000313" key="2">
    <source>
        <dbReference type="Proteomes" id="UP000790709"/>
    </source>
</evidence>
<dbReference type="EMBL" id="MU266524">
    <property type="protein sequence ID" value="KAH7921479.1"/>
    <property type="molecule type" value="Genomic_DNA"/>
</dbReference>
<protein>
    <submittedName>
        <fullName evidence="1">Uncharacterized protein</fullName>
    </submittedName>
</protein>
<evidence type="ECO:0000313" key="1">
    <source>
        <dbReference type="EMBL" id="KAH7921479.1"/>
    </source>
</evidence>
<name>A0ACB8B7E1_9AGAM</name>
<sequence length="221" mass="25360">MDAPREDLPRISFESLQDWKRVQNNLETALRARVDRELAARGLSSDEDKFLPHISQFLDAVSEIARPNLRINGRNFEDLPEDEDEFEPFDEALDRHIWSLSNQRLRWDREIATRRRGRPQEIATLLQQNFLQHRALEPDLSMDRPDDPDSHMDGKLVFAKPLRGNFLLGSLAAPEDQPLEIEDTFSKSASMAAQLLQLIATQQERARGLKSVAGHIKSLKS</sequence>
<gene>
    <name evidence="1" type="ORF">BV22DRAFT_728056</name>
</gene>
<keyword evidence="2" id="KW-1185">Reference proteome</keyword>